<dbReference type="AlphaFoldDB" id="A0A0G4LLK3"/>
<accession>A0A0G4LLK3</accession>
<evidence type="ECO:0000256" key="4">
    <source>
        <dbReference type="ARBA" id="ARBA00023136"/>
    </source>
</evidence>
<name>A0A0G4LLK3_VERLO</name>
<dbReference type="InterPro" id="IPR050600">
    <property type="entry name" value="SETD3_SETD6_MTase"/>
</dbReference>
<feature type="transmembrane region" description="Helical" evidence="5">
    <location>
        <begin position="236"/>
        <end position="255"/>
    </location>
</feature>
<dbReference type="Pfam" id="PF00083">
    <property type="entry name" value="Sugar_tr"/>
    <property type="match status" value="1"/>
</dbReference>
<dbReference type="GO" id="GO:0022857">
    <property type="term" value="F:transmembrane transporter activity"/>
    <property type="evidence" value="ECO:0007669"/>
    <property type="project" value="InterPro"/>
</dbReference>
<dbReference type="CDD" id="cd19177">
    <property type="entry name" value="SET_SETD4"/>
    <property type="match status" value="1"/>
</dbReference>
<gene>
    <name evidence="7" type="ORF">BN1723_012828</name>
</gene>
<evidence type="ECO:0000256" key="1">
    <source>
        <dbReference type="ARBA" id="ARBA00004370"/>
    </source>
</evidence>
<dbReference type="InterPro" id="IPR001214">
    <property type="entry name" value="SET_dom"/>
</dbReference>
<dbReference type="Gene3D" id="1.20.1250.20">
    <property type="entry name" value="MFS general substrate transporter like domains"/>
    <property type="match status" value="2"/>
</dbReference>
<dbReference type="PANTHER" id="PTHR13271">
    <property type="entry name" value="UNCHARACTERIZED PUTATIVE METHYLTRANSFERASE"/>
    <property type="match status" value="1"/>
</dbReference>
<keyword evidence="2 5" id="KW-0812">Transmembrane</keyword>
<feature type="transmembrane region" description="Helical" evidence="5">
    <location>
        <begin position="203"/>
        <end position="224"/>
    </location>
</feature>
<evidence type="ECO:0000256" key="2">
    <source>
        <dbReference type="ARBA" id="ARBA00022692"/>
    </source>
</evidence>
<feature type="transmembrane region" description="Helical" evidence="5">
    <location>
        <begin position="172"/>
        <end position="197"/>
    </location>
</feature>
<evidence type="ECO:0000256" key="5">
    <source>
        <dbReference type="SAM" id="Phobius"/>
    </source>
</evidence>
<proteinExistence type="predicted"/>
<dbReference type="Proteomes" id="UP000045706">
    <property type="component" value="Unassembled WGS sequence"/>
</dbReference>
<evidence type="ECO:0000313" key="8">
    <source>
        <dbReference type="Proteomes" id="UP000045706"/>
    </source>
</evidence>
<evidence type="ECO:0000256" key="3">
    <source>
        <dbReference type="ARBA" id="ARBA00022989"/>
    </source>
</evidence>
<dbReference type="Gene3D" id="3.90.1410.10">
    <property type="entry name" value="set domain protein methyltransferase, domain 1"/>
    <property type="match status" value="1"/>
</dbReference>
<comment type="subcellular location">
    <subcellularLocation>
        <location evidence="1">Membrane</location>
    </subcellularLocation>
</comment>
<dbReference type="PROSITE" id="PS50280">
    <property type="entry name" value="SET"/>
    <property type="match status" value="1"/>
</dbReference>
<dbReference type="EMBL" id="CVQI01013891">
    <property type="protein sequence ID" value="CRK22911.1"/>
    <property type="molecule type" value="Genomic_DNA"/>
</dbReference>
<keyword evidence="4 5" id="KW-0472">Membrane</keyword>
<dbReference type="SUPFAM" id="SSF82199">
    <property type="entry name" value="SET domain"/>
    <property type="match status" value="1"/>
</dbReference>
<dbReference type="InterPro" id="IPR005828">
    <property type="entry name" value="MFS_sugar_transport-like"/>
</dbReference>
<dbReference type="GO" id="GO:0016020">
    <property type="term" value="C:membrane"/>
    <property type="evidence" value="ECO:0007669"/>
    <property type="project" value="UniProtKB-SubCell"/>
</dbReference>
<keyword evidence="3 5" id="KW-1133">Transmembrane helix</keyword>
<feature type="transmembrane region" description="Helical" evidence="5">
    <location>
        <begin position="62"/>
        <end position="81"/>
    </location>
</feature>
<sequence>MNSLIAARIISGLGIRSLGVISPMAIVEIAPQEIRGLALTTASFCVLGIYENIPASKLQYRIRLIATSVFVFLCILSSFFISESPRWLMFVGRREEAIEVLKRLPGDVEGNSSFLSVVKETFIVSFNLRRLQQVLVLYALAQLSGANSVTTYFISIIRMLRKGSQMKTSEDIFLSGIYGFSKLWFSLIASFFFIDILGRRRSMFIGIAVQMVSHLYIGVFIKYNQEATASMAASRGAVAALFVHAFGYAVGKIAIDFNKGERRNLTVGGGNRSLYPSVCLRRRALAQSYPIFWQSSRPDIPLTNMSDIIHDLLDWSKTQNVVLNGIKPNAFPGRGIGLISTRAIKEGDVVLEVPTSAIKTLDDLPPSLRKKLPSPPDTTVHALLALDLATDASSCPAPWRAVLPSRADIATMPLTWDERLHPYLPPAARELLKQQKTKFDKDFANCVAAVPGLDESRYRHAWLLVNSRTFYHTSPLTAKLPKEDHLSLQPVADLFNHAARGCAVAYCDLSYTVTANRSYPRGAEIPICYGRHSNDFLLVEYGFILEGTSNEWDEVSLDDVLLPRLRKPATRKRDLEDAGFWGRYVLDSDMVCFRTQVAVRSLVVPEWVWRSFAEGRDEGEGAQWKVDTELKAMLEEYDEQIEATIKEVESLEGVGEAVQREIIVQRWRQIQTIVGAAIKRLAQ</sequence>
<dbReference type="InterPro" id="IPR044429">
    <property type="entry name" value="SETD4_SET"/>
</dbReference>
<dbReference type="InterPro" id="IPR036259">
    <property type="entry name" value="MFS_trans_sf"/>
</dbReference>
<organism evidence="7 8">
    <name type="scientific">Verticillium longisporum</name>
    <name type="common">Verticillium dahliae var. longisporum</name>
    <dbReference type="NCBI Taxonomy" id="100787"/>
    <lineage>
        <taxon>Eukaryota</taxon>
        <taxon>Fungi</taxon>
        <taxon>Dikarya</taxon>
        <taxon>Ascomycota</taxon>
        <taxon>Pezizomycotina</taxon>
        <taxon>Sordariomycetes</taxon>
        <taxon>Hypocreomycetidae</taxon>
        <taxon>Glomerellales</taxon>
        <taxon>Plectosphaerellaceae</taxon>
        <taxon>Verticillium</taxon>
    </lineage>
</organism>
<evidence type="ECO:0000313" key="7">
    <source>
        <dbReference type="EMBL" id="CRK22911.1"/>
    </source>
</evidence>
<reference evidence="8" key="1">
    <citation type="submission" date="2015-05" db="EMBL/GenBank/DDBJ databases">
        <authorList>
            <person name="Fogelqvist Johan"/>
        </authorList>
    </citation>
    <scope>NUCLEOTIDE SEQUENCE [LARGE SCALE GENOMIC DNA]</scope>
</reference>
<dbReference type="PANTHER" id="PTHR13271:SF137">
    <property type="entry name" value="SET DOMAIN-CONTAINING PROTEIN"/>
    <property type="match status" value="1"/>
</dbReference>
<protein>
    <recommendedName>
        <fullName evidence="6">SET domain-containing protein</fullName>
    </recommendedName>
</protein>
<feature type="transmembrane region" description="Helical" evidence="5">
    <location>
        <begin position="135"/>
        <end position="160"/>
    </location>
</feature>
<dbReference type="SUPFAM" id="SSF103473">
    <property type="entry name" value="MFS general substrate transporter"/>
    <property type="match status" value="1"/>
</dbReference>
<feature type="domain" description="SET" evidence="6">
    <location>
        <begin position="324"/>
        <end position="530"/>
    </location>
</feature>
<evidence type="ECO:0000259" key="6">
    <source>
        <dbReference type="PROSITE" id="PS50280"/>
    </source>
</evidence>
<dbReference type="InterPro" id="IPR046341">
    <property type="entry name" value="SET_dom_sf"/>
</dbReference>
<dbReference type="GO" id="GO:0016279">
    <property type="term" value="F:protein-lysine N-methyltransferase activity"/>
    <property type="evidence" value="ECO:0007669"/>
    <property type="project" value="InterPro"/>
</dbReference>